<evidence type="ECO:0000313" key="2">
    <source>
        <dbReference type="WBParaSite" id="PgB33_g003_t02"/>
    </source>
</evidence>
<protein>
    <submittedName>
        <fullName evidence="2">Uncharacterized protein</fullName>
    </submittedName>
</protein>
<keyword evidence="1" id="KW-1185">Reference proteome</keyword>
<accession>A0A914ZY33</accession>
<dbReference type="WBParaSite" id="PgB33_g003_t02">
    <property type="protein sequence ID" value="PgB33_g003_t02"/>
    <property type="gene ID" value="PgB33_g003"/>
</dbReference>
<evidence type="ECO:0000313" key="1">
    <source>
        <dbReference type="Proteomes" id="UP000887569"/>
    </source>
</evidence>
<proteinExistence type="predicted"/>
<sequence length="104" mass="11727">MRKQKAVQQTPSLRAMQCFSRRCMRVCSLASKMGAEVVVKMLLKSVMHIGIVNLFIPNFNPLGYIRIALLTSEGCFKIGKQLLHFNPLNAAYNHSRFAATDVQQ</sequence>
<name>A0A914ZY33_PARUN</name>
<dbReference type="Proteomes" id="UP000887569">
    <property type="component" value="Unplaced"/>
</dbReference>
<dbReference type="AlphaFoldDB" id="A0A914ZY33"/>
<reference evidence="2" key="1">
    <citation type="submission" date="2022-11" db="UniProtKB">
        <authorList>
            <consortium name="WormBaseParasite"/>
        </authorList>
    </citation>
    <scope>IDENTIFICATION</scope>
</reference>
<organism evidence="1 2">
    <name type="scientific">Parascaris univalens</name>
    <name type="common">Nematode worm</name>
    <dbReference type="NCBI Taxonomy" id="6257"/>
    <lineage>
        <taxon>Eukaryota</taxon>
        <taxon>Metazoa</taxon>
        <taxon>Ecdysozoa</taxon>
        <taxon>Nematoda</taxon>
        <taxon>Chromadorea</taxon>
        <taxon>Rhabditida</taxon>
        <taxon>Spirurina</taxon>
        <taxon>Ascaridomorpha</taxon>
        <taxon>Ascaridoidea</taxon>
        <taxon>Ascarididae</taxon>
        <taxon>Parascaris</taxon>
    </lineage>
</organism>